<name>A0A4U8W886_9FLAO</name>
<feature type="region of interest" description="Disordered" evidence="4">
    <location>
        <begin position="829"/>
        <end position="853"/>
    </location>
</feature>
<dbReference type="InterPro" id="IPR037066">
    <property type="entry name" value="Plug_dom_sf"/>
</dbReference>
<evidence type="ECO:0000259" key="7">
    <source>
        <dbReference type="Pfam" id="PF14905"/>
    </source>
</evidence>
<dbReference type="SUPFAM" id="SSF49464">
    <property type="entry name" value="Carboxypeptidase regulatory domain-like"/>
    <property type="match status" value="1"/>
</dbReference>
<organism evidence="8 9">
    <name type="scientific">Chryseobacterium taihuense</name>
    <dbReference type="NCBI Taxonomy" id="1141221"/>
    <lineage>
        <taxon>Bacteria</taxon>
        <taxon>Pseudomonadati</taxon>
        <taxon>Bacteroidota</taxon>
        <taxon>Flavobacteriia</taxon>
        <taxon>Flavobacteriales</taxon>
        <taxon>Weeksellaceae</taxon>
        <taxon>Chryseobacterium group</taxon>
        <taxon>Chryseobacterium</taxon>
    </lineage>
</organism>
<feature type="signal peptide" evidence="5">
    <location>
        <begin position="1"/>
        <end position="29"/>
    </location>
</feature>
<evidence type="ECO:0000256" key="1">
    <source>
        <dbReference type="ARBA" id="ARBA00004442"/>
    </source>
</evidence>
<feature type="domain" description="TonB-dependent receptor plug" evidence="6">
    <location>
        <begin position="156"/>
        <end position="235"/>
    </location>
</feature>
<reference evidence="8 9" key="1">
    <citation type="submission" date="2019-02" db="EMBL/GenBank/DDBJ databases">
        <authorList>
            <consortium name="Pathogen Informatics"/>
        </authorList>
    </citation>
    <scope>NUCLEOTIDE SEQUENCE [LARGE SCALE GENOMIC DNA]</scope>
    <source>
        <strain evidence="8 9">3012STDY6944375</strain>
    </source>
</reference>
<evidence type="ECO:0000313" key="8">
    <source>
        <dbReference type="EMBL" id="VFB02441.1"/>
    </source>
</evidence>
<dbReference type="PANTHER" id="PTHR40980:SF4">
    <property type="entry name" value="TONB-DEPENDENT RECEPTOR-LIKE BETA-BARREL DOMAIN-CONTAINING PROTEIN"/>
    <property type="match status" value="1"/>
</dbReference>
<dbReference type="GO" id="GO:0009279">
    <property type="term" value="C:cell outer membrane"/>
    <property type="evidence" value="ECO:0007669"/>
    <property type="project" value="UniProtKB-SubCell"/>
</dbReference>
<evidence type="ECO:0000256" key="5">
    <source>
        <dbReference type="SAM" id="SignalP"/>
    </source>
</evidence>
<keyword evidence="8" id="KW-0675">Receptor</keyword>
<evidence type="ECO:0000256" key="3">
    <source>
        <dbReference type="ARBA" id="ARBA00023237"/>
    </source>
</evidence>
<feature type="chain" id="PRO_5020957468" evidence="5">
    <location>
        <begin position="30"/>
        <end position="853"/>
    </location>
</feature>
<dbReference type="InterPro" id="IPR041700">
    <property type="entry name" value="OMP_b-brl_3"/>
</dbReference>
<dbReference type="InterPro" id="IPR008969">
    <property type="entry name" value="CarboxyPept-like_regulatory"/>
</dbReference>
<evidence type="ECO:0000259" key="6">
    <source>
        <dbReference type="Pfam" id="PF07715"/>
    </source>
</evidence>
<dbReference type="Gene3D" id="2.170.130.10">
    <property type="entry name" value="TonB-dependent receptor, plug domain"/>
    <property type="match status" value="1"/>
</dbReference>
<dbReference type="Proteomes" id="UP000290013">
    <property type="component" value="Chromosome"/>
</dbReference>
<protein>
    <submittedName>
        <fullName evidence="8">Colicin I receptor</fullName>
    </submittedName>
</protein>
<keyword evidence="5" id="KW-0732">Signal</keyword>
<sequence>MNQTEIISIFTRKTLGLTFVLSAAALAFAQEKVGISGTVVDKSNQPVPYASVTFSHKQNKLFSDATLTDEKGNYKLDLTPGNYDISVEAIDYKKSVVNKQINKPGNIGALSIEAESSATNVKTQDIQGVTITATTKPYKVELDKRTYDPSQDIVSKGGNLQDVLSNVPSVSVDTDGTVSMRGSSNVRFLINGKPSALLGIDDGANALQSIPADQIERIEVITNPSSKFEASGTAGILNIILKKSKKTGFNGSVIGTLGYLPQTNLNTNLSWRKGNLTWFLNGGGGYRESRNTNRTNSVFNNVTKDESILRTNQENINDSQNNNYNFTTGIVYDVSEKTSLNASGTIRTFNNESNGNVTYDNKLFNAADIFRNRITKGVNDNLAFQGDIGLDHKFDDKGQNIALSLSLQSNRSYNDTYIDETKNGNFELQNIINQRTRNKTIIGKADYELPIGENSKIEAGYRLDINENNYDNDVKESTVAIQTLRFLPLYTYDALYREMFNAGYVQFKSKIGKIGYQLGLRNEHSTIDTDYANLVPDEAPLVRRKSYNNLFPSVYLSYEFTKDNQLLLNYTRRIDRPRSWFLIPNPSYNDNQNIFDGNIDLNPSYVDSFELGYSISKKKLTLNPTLYFRHQTDDTKMLVYNEKETFINSLDEEEDRIVFHTKPINLGTDDRYGLDLNFSWDATPWLKFLGNIDLFGYKTKGSTLYNTLDNNGDPIVATADFNGSGFAARSRLTTTFKVDKTFSFQLQGFYRGGQKTAFQDRKDMYALNFGASKTIWKGDGTLSFNIQDIFNTRAMESTTFGQNFVRYSYMQWQPRQFAVSLTYRFKQGEKVEQPKRKKDVNSNASGDDQQGPM</sequence>
<dbReference type="Pfam" id="PF13620">
    <property type="entry name" value="CarboxypepD_reg"/>
    <property type="match status" value="1"/>
</dbReference>
<feature type="domain" description="Outer membrane protein beta-barrel" evidence="7">
    <location>
        <begin position="392"/>
        <end position="823"/>
    </location>
</feature>
<dbReference type="SUPFAM" id="SSF56935">
    <property type="entry name" value="Porins"/>
    <property type="match status" value="1"/>
</dbReference>
<dbReference type="PANTHER" id="PTHR40980">
    <property type="entry name" value="PLUG DOMAIN-CONTAINING PROTEIN"/>
    <property type="match status" value="1"/>
</dbReference>
<dbReference type="Pfam" id="PF14905">
    <property type="entry name" value="OMP_b-brl_3"/>
    <property type="match status" value="1"/>
</dbReference>
<gene>
    <name evidence="8" type="primary">cirA_2</name>
    <name evidence="8" type="ORF">NCTC12078_00416</name>
</gene>
<dbReference type="Gene3D" id="2.40.170.20">
    <property type="entry name" value="TonB-dependent receptor, beta-barrel domain"/>
    <property type="match status" value="1"/>
</dbReference>
<evidence type="ECO:0000313" key="9">
    <source>
        <dbReference type="Proteomes" id="UP000290013"/>
    </source>
</evidence>
<keyword evidence="2" id="KW-0472">Membrane</keyword>
<dbReference type="RefSeq" id="WP_130913280.1">
    <property type="nucleotide sequence ID" value="NZ_LR215974.1"/>
</dbReference>
<feature type="compositionally biased region" description="Polar residues" evidence="4">
    <location>
        <begin position="841"/>
        <end position="853"/>
    </location>
</feature>
<dbReference type="EMBL" id="LR215974">
    <property type="protein sequence ID" value="VFB02441.1"/>
    <property type="molecule type" value="Genomic_DNA"/>
</dbReference>
<dbReference type="InterPro" id="IPR036942">
    <property type="entry name" value="Beta-barrel_TonB_sf"/>
</dbReference>
<evidence type="ECO:0000256" key="2">
    <source>
        <dbReference type="ARBA" id="ARBA00023136"/>
    </source>
</evidence>
<comment type="subcellular location">
    <subcellularLocation>
        <location evidence="1">Cell outer membrane</location>
    </subcellularLocation>
</comment>
<dbReference type="InterPro" id="IPR012910">
    <property type="entry name" value="Plug_dom"/>
</dbReference>
<dbReference type="Pfam" id="PF07715">
    <property type="entry name" value="Plug"/>
    <property type="match status" value="1"/>
</dbReference>
<dbReference type="AlphaFoldDB" id="A0A4U8W886"/>
<dbReference type="Gene3D" id="2.60.40.1120">
    <property type="entry name" value="Carboxypeptidase-like, regulatory domain"/>
    <property type="match status" value="1"/>
</dbReference>
<keyword evidence="3" id="KW-0998">Cell outer membrane</keyword>
<accession>A0A4U8W886</accession>
<evidence type="ECO:0000256" key="4">
    <source>
        <dbReference type="SAM" id="MobiDB-lite"/>
    </source>
</evidence>
<proteinExistence type="predicted"/>
<dbReference type="KEGG" id="ctai:NCTC12078_00416"/>